<dbReference type="GO" id="GO:0044205">
    <property type="term" value="P:'de novo' UMP biosynthetic process"/>
    <property type="evidence" value="ECO:0007669"/>
    <property type="project" value="UniProtKB-UniRule"/>
</dbReference>
<dbReference type="InterPro" id="IPR036901">
    <property type="entry name" value="Asp/Orn_carbamoylTrfase_sf"/>
</dbReference>
<evidence type="ECO:0000256" key="4">
    <source>
        <dbReference type="ARBA" id="ARBA00022975"/>
    </source>
</evidence>
<evidence type="ECO:0000313" key="10">
    <source>
        <dbReference type="EMBL" id="KRK18319.1"/>
    </source>
</evidence>
<protein>
    <recommendedName>
        <fullName evidence="7">Aspartate carbamoyltransferase</fullName>
        <ecNumber evidence="7">2.1.3.2</ecNumber>
    </recommendedName>
    <alternativeName>
        <fullName evidence="7">Aspartate transcarbamylase</fullName>
        <shortName evidence="7">ATCase</shortName>
    </alternativeName>
</protein>
<dbReference type="InterPro" id="IPR006131">
    <property type="entry name" value="Asp_carbamoyltransf_Asp/Orn-bd"/>
</dbReference>
<evidence type="ECO:0000256" key="6">
    <source>
        <dbReference type="ARBA" id="ARBA00048859"/>
    </source>
</evidence>
<dbReference type="PRINTS" id="PR00100">
    <property type="entry name" value="AOTCASE"/>
</dbReference>
<evidence type="ECO:0000256" key="3">
    <source>
        <dbReference type="ARBA" id="ARBA00022679"/>
    </source>
</evidence>
<dbReference type="InterPro" id="IPR006130">
    <property type="entry name" value="Asp/Orn_carbamoylTrfase"/>
</dbReference>
<dbReference type="AlphaFoldDB" id="A0A0R1F9G6"/>
<comment type="subunit">
    <text evidence="7">Heterododecamer (2C3:3R2) of six catalytic PyrB chains organized as two trimers (C3), and six regulatory PyrI chains organized as three dimers (R2).</text>
</comment>
<comment type="function">
    <text evidence="5 7">Catalyzes the condensation of carbamoyl phosphate and aspartate to form carbamoyl aspartate and inorganic phosphate, the committed step in the de novo pyrimidine nucleotide biosynthesis pathway.</text>
</comment>
<feature type="binding site" evidence="7">
    <location>
        <position position="170"/>
    </location>
    <ligand>
        <name>L-aspartate</name>
        <dbReference type="ChEBI" id="CHEBI:29991"/>
    </ligand>
</feature>
<dbReference type="PRINTS" id="PR00101">
    <property type="entry name" value="ATCASE"/>
</dbReference>
<gene>
    <name evidence="7" type="primary">pyrB</name>
    <name evidence="10" type="ORF">FD22_GL000658</name>
</gene>
<dbReference type="Pfam" id="PF00185">
    <property type="entry name" value="OTCace"/>
    <property type="match status" value="1"/>
</dbReference>
<comment type="catalytic activity">
    <reaction evidence="6 7">
        <text>carbamoyl phosphate + L-aspartate = N-carbamoyl-L-aspartate + phosphate + H(+)</text>
        <dbReference type="Rhea" id="RHEA:20013"/>
        <dbReference type="ChEBI" id="CHEBI:15378"/>
        <dbReference type="ChEBI" id="CHEBI:29991"/>
        <dbReference type="ChEBI" id="CHEBI:32814"/>
        <dbReference type="ChEBI" id="CHEBI:43474"/>
        <dbReference type="ChEBI" id="CHEBI:58228"/>
        <dbReference type="EC" id="2.1.3.2"/>
    </reaction>
</comment>
<dbReference type="GO" id="GO:0004070">
    <property type="term" value="F:aspartate carbamoyltransferase activity"/>
    <property type="evidence" value="ECO:0007669"/>
    <property type="project" value="UniProtKB-UniRule"/>
</dbReference>
<dbReference type="Proteomes" id="UP000051181">
    <property type="component" value="Unassembled WGS sequence"/>
</dbReference>
<comment type="caution">
    <text evidence="10">The sequence shown here is derived from an EMBL/GenBank/DDBJ whole genome shotgun (WGS) entry which is preliminary data.</text>
</comment>
<dbReference type="eggNOG" id="COG0540">
    <property type="taxonomic scope" value="Bacteria"/>
</dbReference>
<dbReference type="PANTHER" id="PTHR45753:SF6">
    <property type="entry name" value="ASPARTATE CARBAMOYLTRANSFERASE"/>
    <property type="match status" value="1"/>
</dbReference>
<evidence type="ECO:0000259" key="9">
    <source>
        <dbReference type="Pfam" id="PF02729"/>
    </source>
</evidence>
<dbReference type="GeneID" id="65917147"/>
<feature type="binding site" evidence="7">
    <location>
        <position position="264"/>
    </location>
    <ligand>
        <name>carbamoyl phosphate</name>
        <dbReference type="ChEBI" id="CHEBI:58228"/>
    </ligand>
</feature>
<dbReference type="FunFam" id="3.40.50.1370:FF:000011">
    <property type="entry name" value="Aspartate carbamoyltransferase"/>
    <property type="match status" value="1"/>
</dbReference>
<dbReference type="GO" id="GO:0005829">
    <property type="term" value="C:cytosol"/>
    <property type="evidence" value="ECO:0007669"/>
    <property type="project" value="TreeGrafter"/>
</dbReference>
<dbReference type="RefSeq" id="WP_010009928.1">
    <property type="nucleotide sequence ID" value="NZ_AZCN01000018.1"/>
</dbReference>
<dbReference type="EMBL" id="AZCN01000018">
    <property type="protein sequence ID" value="KRK18319.1"/>
    <property type="molecule type" value="Genomic_DNA"/>
</dbReference>
<evidence type="ECO:0000256" key="2">
    <source>
        <dbReference type="ARBA" id="ARBA00008896"/>
    </source>
</evidence>
<proteinExistence type="inferred from homology"/>
<evidence type="ECO:0000256" key="7">
    <source>
        <dbReference type="HAMAP-Rule" id="MF_00001"/>
    </source>
</evidence>
<evidence type="ECO:0000256" key="5">
    <source>
        <dbReference type="ARBA" id="ARBA00043884"/>
    </source>
</evidence>
<dbReference type="NCBIfam" id="TIGR00670">
    <property type="entry name" value="asp_carb_tr"/>
    <property type="match status" value="1"/>
</dbReference>
<name>A0A0R1F9G6_9LACO</name>
<sequence length="311" mass="34677">MIAEPLTCQPALVSMRDLDVRTVEALIHRAEEFKHGTELELTEPVYAANLFFENSTRTHTSFEIAERRLGLSVVDFNPQASSVSKGETLYDTCLTLAAVGVRLLVIRHSQDAYYQELLHQPALPVALINAGDGSGEHPSQSLLDMMTISETFGGFAGLKVAIVGDLNHSRVARSNMEVLQKLGAQVYFSGPEAWYDNQFDQFGQYLPIDELVEQVDVMMMLRVQHERHNDDSTFDQAAYHQQYGLTLARAARMKPEAIIMHPGPINRGVELASDLVESPRSKFVEQMRNGVFIRMAMIESVLRGNRLGGLA</sequence>
<reference evidence="10 11" key="1">
    <citation type="journal article" date="2015" name="Genome Announc.">
        <title>Expanding the biotechnology potential of lactobacilli through comparative genomics of 213 strains and associated genera.</title>
        <authorList>
            <person name="Sun Z."/>
            <person name="Harris H.M."/>
            <person name="McCann A."/>
            <person name="Guo C."/>
            <person name="Argimon S."/>
            <person name="Zhang W."/>
            <person name="Yang X."/>
            <person name="Jeffery I.B."/>
            <person name="Cooney J.C."/>
            <person name="Kagawa T.F."/>
            <person name="Liu W."/>
            <person name="Song Y."/>
            <person name="Salvetti E."/>
            <person name="Wrobel A."/>
            <person name="Rasinkangas P."/>
            <person name="Parkhill J."/>
            <person name="Rea M.C."/>
            <person name="O'Sullivan O."/>
            <person name="Ritari J."/>
            <person name="Douillard F.P."/>
            <person name="Paul Ross R."/>
            <person name="Yang R."/>
            <person name="Briner A.E."/>
            <person name="Felis G.E."/>
            <person name="de Vos W.M."/>
            <person name="Barrangou R."/>
            <person name="Klaenhammer T.R."/>
            <person name="Caufield P.W."/>
            <person name="Cui Y."/>
            <person name="Zhang H."/>
            <person name="O'Toole P.W."/>
        </authorList>
    </citation>
    <scope>NUCLEOTIDE SEQUENCE [LARGE SCALE GENOMIC DNA]</scope>
    <source>
        <strain evidence="10 11">DSM 20001</strain>
    </source>
</reference>
<dbReference type="EC" id="2.1.3.2" evidence="7"/>
<evidence type="ECO:0000313" key="11">
    <source>
        <dbReference type="Proteomes" id="UP000051181"/>
    </source>
</evidence>
<feature type="binding site" evidence="7">
    <location>
        <position position="263"/>
    </location>
    <ligand>
        <name>carbamoyl phosphate</name>
        <dbReference type="ChEBI" id="CHEBI:58228"/>
    </ligand>
</feature>
<dbReference type="Pfam" id="PF02729">
    <property type="entry name" value="OTCace_N"/>
    <property type="match status" value="1"/>
</dbReference>
<evidence type="ECO:0000259" key="8">
    <source>
        <dbReference type="Pfam" id="PF00185"/>
    </source>
</evidence>
<feature type="domain" description="Aspartate/ornithine carbamoyltransferase carbamoyl-P binding" evidence="9">
    <location>
        <begin position="12"/>
        <end position="150"/>
    </location>
</feature>
<dbReference type="PATRIC" id="fig|913848.6.peg.681"/>
<keyword evidence="4 7" id="KW-0665">Pyrimidine biosynthesis</keyword>
<dbReference type="NCBIfam" id="NF002032">
    <property type="entry name" value="PRK00856.1"/>
    <property type="match status" value="1"/>
</dbReference>
<dbReference type="Gene3D" id="3.40.50.1370">
    <property type="entry name" value="Aspartate/ornithine carbamoyltransferase"/>
    <property type="match status" value="2"/>
</dbReference>
<accession>A0A0R1F9G6</accession>
<feature type="binding site" evidence="7">
    <location>
        <position position="107"/>
    </location>
    <ligand>
        <name>carbamoyl phosphate</name>
        <dbReference type="ChEBI" id="CHEBI:58228"/>
    </ligand>
</feature>
<dbReference type="UniPathway" id="UPA00070">
    <property type="reaction ID" value="UER00116"/>
</dbReference>
<feature type="domain" description="Aspartate/ornithine carbamoyltransferase Asp/Orn-binding" evidence="8">
    <location>
        <begin position="157"/>
        <end position="299"/>
    </location>
</feature>
<dbReference type="PANTHER" id="PTHR45753">
    <property type="entry name" value="ORNITHINE CARBAMOYLTRANSFERASE, MITOCHONDRIAL"/>
    <property type="match status" value="1"/>
</dbReference>
<feature type="binding site" evidence="7">
    <location>
        <position position="140"/>
    </location>
    <ligand>
        <name>carbamoyl phosphate</name>
        <dbReference type="ChEBI" id="CHEBI:58228"/>
    </ligand>
</feature>
<feature type="binding site" evidence="7">
    <location>
        <position position="85"/>
    </location>
    <ligand>
        <name>L-aspartate</name>
        <dbReference type="ChEBI" id="CHEBI:29991"/>
    </ligand>
</feature>
<dbReference type="InterPro" id="IPR002082">
    <property type="entry name" value="Asp_carbamoyltransf"/>
</dbReference>
<dbReference type="GO" id="GO:0006207">
    <property type="term" value="P:'de novo' pyrimidine nucleobase biosynthetic process"/>
    <property type="evidence" value="ECO:0007669"/>
    <property type="project" value="InterPro"/>
</dbReference>
<feature type="binding site" evidence="7">
    <location>
        <position position="137"/>
    </location>
    <ligand>
        <name>carbamoyl phosphate</name>
        <dbReference type="ChEBI" id="CHEBI:58228"/>
    </ligand>
</feature>
<dbReference type="PROSITE" id="PS00097">
    <property type="entry name" value="CARBAMOYLTRANSFERASE"/>
    <property type="match status" value="1"/>
</dbReference>
<dbReference type="GO" id="GO:0016597">
    <property type="term" value="F:amino acid binding"/>
    <property type="evidence" value="ECO:0007669"/>
    <property type="project" value="InterPro"/>
</dbReference>
<dbReference type="SUPFAM" id="SSF53671">
    <property type="entry name" value="Aspartate/ornithine carbamoyltransferase"/>
    <property type="match status" value="1"/>
</dbReference>
<dbReference type="InterPro" id="IPR006132">
    <property type="entry name" value="Asp/Orn_carbamoyltranf_P-bd"/>
</dbReference>
<feature type="binding site" evidence="7">
    <location>
        <position position="222"/>
    </location>
    <ligand>
        <name>L-aspartate</name>
        <dbReference type="ChEBI" id="CHEBI:29991"/>
    </ligand>
</feature>
<comment type="similarity">
    <text evidence="2 7">Belongs to the aspartate/ornithine carbamoyltransferase superfamily. ATCase family.</text>
</comment>
<feature type="binding site" evidence="7">
    <location>
        <position position="58"/>
    </location>
    <ligand>
        <name>carbamoyl phosphate</name>
        <dbReference type="ChEBI" id="CHEBI:58228"/>
    </ligand>
</feature>
<comment type="pathway">
    <text evidence="1 7">Pyrimidine metabolism; UMP biosynthesis via de novo pathway; (S)-dihydroorotate from bicarbonate: step 2/3.</text>
</comment>
<keyword evidence="3 7" id="KW-0808">Transferase</keyword>
<dbReference type="HAMAP" id="MF_00001">
    <property type="entry name" value="Asp_carb_tr"/>
    <property type="match status" value="1"/>
</dbReference>
<organism evidence="10 11">
    <name type="scientific">Loigolactobacillus coryniformis subsp. coryniformis KCTC 3167 = DSM 20001</name>
    <dbReference type="NCBI Taxonomy" id="913848"/>
    <lineage>
        <taxon>Bacteria</taxon>
        <taxon>Bacillati</taxon>
        <taxon>Bacillota</taxon>
        <taxon>Bacilli</taxon>
        <taxon>Lactobacillales</taxon>
        <taxon>Lactobacillaceae</taxon>
        <taxon>Loigolactobacillus</taxon>
    </lineage>
</organism>
<feature type="binding site" evidence="7">
    <location>
        <position position="57"/>
    </location>
    <ligand>
        <name>carbamoyl phosphate</name>
        <dbReference type="ChEBI" id="CHEBI:58228"/>
    </ligand>
</feature>
<dbReference type="GO" id="GO:0006520">
    <property type="term" value="P:amino acid metabolic process"/>
    <property type="evidence" value="ECO:0007669"/>
    <property type="project" value="InterPro"/>
</dbReference>
<evidence type="ECO:0000256" key="1">
    <source>
        <dbReference type="ARBA" id="ARBA00004852"/>
    </source>
</evidence>